<evidence type="ECO:0000313" key="5">
    <source>
        <dbReference type="EMBL" id="MCC5467063.1"/>
    </source>
</evidence>
<feature type="domain" description="AMP-binding enzyme C-terminal" evidence="4">
    <location>
        <begin position="367"/>
        <end position="435"/>
    </location>
</feature>
<evidence type="ECO:0000313" key="6">
    <source>
        <dbReference type="Proteomes" id="UP001165492"/>
    </source>
</evidence>
<dbReference type="PANTHER" id="PTHR43201">
    <property type="entry name" value="ACYL-COA SYNTHETASE"/>
    <property type="match status" value="1"/>
</dbReference>
<dbReference type="Pfam" id="PF13193">
    <property type="entry name" value="AMP-binding_C"/>
    <property type="match status" value="1"/>
</dbReference>
<reference evidence="5" key="1">
    <citation type="submission" date="2021-11" db="EMBL/GenBank/DDBJ databases">
        <title>Description of a new species Pelosinus isolated from the bottom sediments of Lake Baikal.</title>
        <authorList>
            <person name="Zakharyuk A."/>
        </authorList>
    </citation>
    <scope>NUCLEOTIDE SEQUENCE</scope>
    <source>
        <strain evidence="5">Bkl1</strain>
    </source>
</reference>
<dbReference type="InterPro" id="IPR000873">
    <property type="entry name" value="AMP-dep_synth/lig_dom"/>
</dbReference>
<dbReference type="PROSITE" id="PS00455">
    <property type="entry name" value="AMP_BINDING"/>
    <property type="match status" value="1"/>
</dbReference>
<protein>
    <submittedName>
        <fullName evidence="5">Fatty acid--CoA ligase family protein</fullName>
    </submittedName>
</protein>
<feature type="domain" description="AMP-dependent synthetase/ligase" evidence="3">
    <location>
        <begin position="135"/>
        <end position="320"/>
    </location>
</feature>
<dbReference type="GO" id="GO:0016874">
    <property type="term" value="F:ligase activity"/>
    <property type="evidence" value="ECO:0007669"/>
    <property type="project" value="UniProtKB-KW"/>
</dbReference>
<accession>A0ABS8HXV1</accession>
<dbReference type="EMBL" id="JAJHJB010000027">
    <property type="protein sequence ID" value="MCC5467063.1"/>
    <property type="molecule type" value="Genomic_DNA"/>
</dbReference>
<keyword evidence="2 5" id="KW-0436">Ligase</keyword>
<comment type="similarity">
    <text evidence="1">Belongs to the ATP-dependent AMP-binding enzyme family.</text>
</comment>
<comment type="caution">
    <text evidence="5">The sequence shown here is derived from an EMBL/GenBank/DDBJ whole genome shotgun (WGS) entry which is preliminary data.</text>
</comment>
<sequence>MSNLSWIIDKMQEVQNDDFFILKDKSYRYLDLIKNVNTWKSELGKLGVAEGECVAIIGDYSPNVIFLLLALILNKNIIVPIGIESKEKQEEMFLVAKVNKYFEFNEDDTWSYYPVSGDSTHQLLDRLRMDNESGIIIFTSGTSGKSKAAVLCTSRLIERYKTAKRKPFRTMVFLKLDHIGGINTLFAIMFNGGTIVTSQERTPQSVCEAIQKHKVQLLPTTPTFLNMLIMSKFYENYDLSSLEIITYGTEPMPQSTLASMNSIFPSVTLKQTYGLTELGIFSTKSKDSHSKWMKVGGRGVEMKIVDNILWIRTSAAMLGYLNAPSPFDNDGWYNTGDQVEVDGEYIKILGRKSEIINVGGEKVYPTEVESVLLEILNIKDVLVSGKNSPITGQIVVATVVLNEPEEIKDVRKRIIDYCKERLLPYKIPTLIMVSDKELVSERFKKMRSGVAI</sequence>
<evidence type="ECO:0000256" key="2">
    <source>
        <dbReference type="ARBA" id="ARBA00022598"/>
    </source>
</evidence>
<dbReference type="InterPro" id="IPR025110">
    <property type="entry name" value="AMP-bd_C"/>
</dbReference>
<name>A0ABS8HXV1_9FIRM</name>
<dbReference type="RefSeq" id="WP_229536129.1">
    <property type="nucleotide sequence ID" value="NZ_JAJHJB010000027.1"/>
</dbReference>
<dbReference type="Proteomes" id="UP001165492">
    <property type="component" value="Unassembled WGS sequence"/>
</dbReference>
<evidence type="ECO:0000256" key="1">
    <source>
        <dbReference type="ARBA" id="ARBA00006432"/>
    </source>
</evidence>
<dbReference type="PANTHER" id="PTHR43201:SF5">
    <property type="entry name" value="MEDIUM-CHAIN ACYL-COA LIGASE ACSF2, MITOCHONDRIAL"/>
    <property type="match status" value="1"/>
</dbReference>
<dbReference type="Gene3D" id="3.30.300.30">
    <property type="match status" value="1"/>
</dbReference>
<dbReference type="CDD" id="cd04433">
    <property type="entry name" value="AFD_class_I"/>
    <property type="match status" value="1"/>
</dbReference>
<dbReference type="InterPro" id="IPR020845">
    <property type="entry name" value="AMP-binding_CS"/>
</dbReference>
<keyword evidence="6" id="KW-1185">Reference proteome</keyword>
<dbReference type="InterPro" id="IPR045851">
    <property type="entry name" value="AMP-bd_C_sf"/>
</dbReference>
<evidence type="ECO:0000259" key="4">
    <source>
        <dbReference type="Pfam" id="PF13193"/>
    </source>
</evidence>
<dbReference type="InterPro" id="IPR042099">
    <property type="entry name" value="ANL_N_sf"/>
</dbReference>
<dbReference type="Pfam" id="PF00501">
    <property type="entry name" value="AMP-binding"/>
    <property type="match status" value="1"/>
</dbReference>
<gene>
    <name evidence="5" type="ORF">LMF89_17100</name>
</gene>
<dbReference type="SUPFAM" id="SSF56801">
    <property type="entry name" value="Acetyl-CoA synthetase-like"/>
    <property type="match status" value="1"/>
</dbReference>
<dbReference type="Gene3D" id="3.40.50.12780">
    <property type="entry name" value="N-terminal domain of ligase-like"/>
    <property type="match status" value="1"/>
</dbReference>
<organism evidence="5 6">
    <name type="scientific">Pelosinus baikalensis</name>
    <dbReference type="NCBI Taxonomy" id="2892015"/>
    <lineage>
        <taxon>Bacteria</taxon>
        <taxon>Bacillati</taxon>
        <taxon>Bacillota</taxon>
        <taxon>Negativicutes</taxon>
        <taxon>Selenomonadales</taxon>
        <taxon>Sporomusaceae</taxon>
        <taxon>Pelosinus</taxon>
    </lineage>
</organism>
<evidence type="ECO:0000259" key="3">
    <source>
        <dbReference type="Pfam" id="PF00501"/>
    </source>
</evidence>
<proteinExistence type="inferred from homology"/>